<feature type="transmembrane region" description="Helical" evidence="2">
    <location>
        <begin position="50"/>
        <end position="73"/>
    </location>
</feature>
<proteinExistence type="predicted"/>
<evidence type="ECO:0000256" key="1">
    <source>
        <dbReference type="SAM" id="MobiDB-lite"/>
    </source>
</evidence>
<name>A0A1H9YYH0_9GAMM</name>
<accession>A0A1H9YYH0</accession>
<sequence length="159" mass="18152">MIMTDTSTERSHRSTSPRMPDASAYHSERRRYLARARRNPGLRQRYLRNLAGYLLLRGAWSFGFFPIILAFWVPLVLAEFNPVVMVQSLLPHLDAFVSANPEVQARSISTVLAGWASIGLFFFLFDVVINPFRSPFQKEADVHMRAWSQSQGLVPPDEV</sequence>
<dbReference type="EMBL" id="FOHZ01000001">
    <property type="protein sequence ID" value="SES74153.1"/>
    <property type="molecule type" value="Genomic_DNA"/>
</dbReference>
<keyword evidence="2" id="KW-1133">Transmembrane helix</keyword>
<evidence type="ECO:0000256" key="2">
    <source>
        <dbReference type="SAM" id="Phobius"/>
    </source>
</evidence>
<organism evidence="3 4">
    <name type="scientific">Marinobacter segnicrescens</name>
    <dbReference type="NCBI Taxonomy" id="430453"/>
    <lineage>
        <taxon>Bacteria</taxon>
        <taxon>Pseudomonadati</taxon>
        <taxon>Pseudomonadota</taxon>
        <taxon>Gammaproteobacteria</taxon>
        <taxon>Pseudomonadales</taxon>
        <taxon>Marinobacteraceae</taxon>
        <taxon>Marinobacter</taxon>
    </lineage>
</organism>
<keyword evidence="2" id="KW-0472">Membrane</keyword>
<gene>
    <name evidence="3" type="ORF">SAMN04487962_101389</name>
</gene>
<feature type="region of interest" description="Disordered" evidence="1">
    <location>
        <begin position="1"/>
        <end position="26"/>
    </location>
</feature>
<dbReference type="STRING" id="430453.SAMN04487962_101389"/>
<protein>
    <submittedName>
        <fullName evidence="3">Uncharacterized protein</fullName>
    </submittedName>
</protein>
<evidence type="ECO:0000313" key="3">
    <source>
        <dbReference type="EMBL" id="SES74153.1"/>
    </source>
</evidence>
<dbReference type="Proteomes" id="UP000198762">
    <property type="component" value="Unassembled WGS sequence"/>
</dbReference>
<keyword evidence="2" id="KW-0812">Transmembrane</keyword>
<feature type="transmembrane region" description="Helical" evidence="2">
    <location>
        <begin position="108"/>
        <end position="129"/>
    </location>
</feature>
<reference evidence="4" key="1">
    <citation type="submission" date="2016-10" db="EMBL/GenBank/DDBJ databases">
        <authorList>
            <person name="Varghese N."/>
            <person name="Submissions S."/>
        </authorList>
    </citation>
    <scope>NUCLEOTIDE SEQUENCE [LARGE SCALE GENOMIC DNA]</scope>
    <source>
        <strain evidence="4">CGMCC 1.6489</strain>
    </source>
</reference>
<dbReference type="AlphaFoldDB" id="A0A1H9YYH0"/>
<keyword evidence="4" id="KW-1185">Reference proteome</keyword>
<evidence type="ECO:0000313" key="4">
    <source>
        <dbReference type="Proteomes" id="UP000198762"/>
    </source>
</evidence>